<dbReference type="GO" id="GO:0042802">
    <property type="term" value="F:identical protein binding"/>
    <property type="evidence" value="ECO:0007669"/>
    <property type="project" value="TreeGrafter"/>
</dbReference>
<dbReference type="Gene3D" id="3.40.640.10">
    <property type="entry name" value="Type I PLP-dependent aspartate aminotransferase-like (Major domain)"/>
    <property type="match status" value="1"/>
</dbReference>
<dbReference type="GO" id="GO:0006526">
    <property type="term" value="P:L-arginine biosynthetic process"/>
    <property type="evidence" value="ECO:0007669"/>
    <property type="project" value="UniProtKB-UniRule"/>
</dbReference>
<dbReference type="Proteomes" id="UP001138921">
    <property type="component" value="Unassembled WGS sequence"/>
</dbReference>
<comment type="caution">
    <text evidence="6">The sequence shown here is derived from an EMBL/GenBank/DDBJ whole genome shotgun (WGS) entry which is preliminary data.</text>
</comment>
<comment type="similarity">
    <text evidence="5">Belongs to the class-III pyridoxal-phosphate-dependent aminotransferase family. ArgD subfamily.</text>
</comment>
<evidence type="ECO:0000256" key="4">
    <source>
        <dbReference type="ARBA" id="ARBA00022898"/>
    </source>
</evidence>
<keyword evidence="7" id="KW-1185">Reference proteome</keyword>
<dbReference type="InterPro" id="IPR005814">
    <property type="entry name" value="Aminotrans_3"/>
</dbReference>
<evidence type="ECO:0000256" key="3">
    <source>
        <dbReference type="ARBA" id="ARBA00022679"/>
    </source>
</evidence>
<dbReference type="Pfam" id="PF00202">
    <property type="entry name" value="Aminotran_3"/>
    <property type="match status" value="1"/>
</dbReference>
<dbReference type="InterPro" id="IPR015421">
    <property type="entry name" value="PyrdxlP-dep_Trfase_major"/>
</dbReference>
<reference evidence="6" key="2">
    <citation type="submission" date="2021-03" db="EMBL/GenBank/DDBJ databases">
        <authorList>
            <person name="Artuso I."/>
            <person name="Turrini P."/>
            <person name="Pirolo M."/>
            <person name="Lugli G.A."/>
            <person name="Ventura M."/>
            <person name="Visca P."/>
        </authorList>
    </citation>
    <scope>NUCLEOTIDE SEQUENCE</scope>
    <source>
        <strain evidence="6">LMG 26462</strain>
    </source>
</reference>
<dbReference type="PIRSF" id="PIRSF000521">
    <property type="entry name" value="Transaminase_4ab_Lys_Orn"/>
    <property type="match status" value="1"/>
</dbReference>
<organism evidence="6 7">
    <name type="scientific">Aminobacter anthyllidis</name>
    <dbReference type="NCBI Taxonomy" id="1035067"/>
    <lineage>
        <taxon>Bacteria</taxon>
        <taxon>Pseudomonadati</taxon>
        <taxon>Pseudomonadota</taxon>
        <taxon>Alphaproteobacteria</taxon>
        <taxon>Hyphomicrobiales</taxon>
        <taxon>Phyllobacteriaceae</taxon>
        <taxon>Aminobacter</taxon>
    </lineage>
</organism>
<feature type="binding site" evidence="5">
    <location>
        <position position="130"/>
    </location>
    <ligand>
        <name>pyridoxal 5'-phosphate</name>
        <dbReference type="ChEBI" id="CHEBI:597326"/>
    </ligand>
</feature>
<dbReference type="CDD" id="cd00610">
    <property type="entry name" value="OAT_like"/>
    <property type="match status" value="1"/>
</dbReference>
<dbReference type="FunFam" id="3.40.640.10:FF:000004">
    <property type="entry name" value="Acetylornithine aminotransferase"/>
    <property type="match status" value="1"/>
</dbReference>
<evidence type="ECO:0000256" key="5">
    <source>
        <dbReference type="HAMAP-Rule" id="MF_01107"/>
    </source>
</evidence>
<feature type="binding site" evidence="5">
    <location>
        <position position="272"/>
    </location>
    <ligand>
        <name>N(2)-acetyl-L-ornithine</name>
        <dbReference type="ChEBI" id="CHEBI:57805"/>
    </ligand>
</feature>
<name>A0A9X1AAA3_9HYPH</name>
<feature type="binding site" evidence="5">
    <location>
        <position position="133"/>
    </location>
    <ligand>
        <name>N(2)-acetyl-L-ornithine</name>
        <dbReference type="ChEBI" id="CHEBI:57805"/>
    </ligand>
</feature>
<evidence type="ECO:0000256" key="1">
    <source>
        <dbReference type="ARBA" id="ARBA00022571"/>
    </source>
</evidence>
<dbReference type="PANTHER" id="PTHR11986:SF113">
    <property type="entry name" value="SUCCINYLORNITHINE TRANSAMINASE"/>
    <property type="match status" value="1"/>
</dbReference>
<dbReference type="SUPFAM" id="SSF53383">
    <property type="entry name" value="PLP-dependent transferases"/>
    <property type="match status" value="1"/>
</dbReference>
<evidence type="ECO:0000313" key="7">
    <source>
        <dbReference type="Proteomes" id="UP001138921"/>
    </source>
</evidence>
<dbReference type="InterPro" id="IPR049704">
    <property type="entry name" value="Aminotrans_3_PPA_site"/>
</dbReference>
<comment type="pathway">
    <text evidence="5">Amino-acid biosynthesis; L-arginine biosynthesis; N(2)-acetyl-L-ornithine from L-glutamate: step 4/4.</text>
</comment>
<proteinExistence type="inferred from homology"/>
<dbReference type="InterPro" id="IPR015424">
    <property type="entry name" value="PyrdxlP-dep_Trfase"/>
</dbReference>
<dbReference type="InterPro" id="IPR015422">
    <property type="entry name" value="PyrdxlP-dep_Trfase_small"/>
</dbReference>
<comment type="subunit">
    <text evidence="5">Homodimer.</text>
</comment>
<dbReference type="EC" id="2.6.1.11" evidence="5"/>
<dbReference type="PROSITE" id="PS00600">
    <property type="entry name" value="AA_TRANSFER_CLASS_3"/>
    <property type="match status" value="1"/>
</dbReference>
<dbReference type="GO" id="GO:0003992">
    <property type="term" value="F:N2-acetyl-L-ornithine:2-oxoglutarate 5-aminotransferase activity"/>
    <property type="evidence" value="ECO:0007669"/>
    <property type="project" value="UniProtKB-UniRule"/>
</dbReference>
<dbReference type="InterPro" id="IPR004636">
    <property type="entry name" value="AcOrn/SuccOrn_fam"/>
</dbReference>
<comment type="miscellaneous">
    <text evidence="5">May also have succinyldiaminopimelate aminotransferase activity, thus carrying out the corresponding step in lysine biosynthesis.</text>
</comment>
<dbReference type="RefSeq" id="WP_214388178.1">
    <property type="nucleotide sequence ID" value="NZ_JAFLWW010000002.1"/>
</dbReference>
<dbReference type="PANTHER" id="PTHR11986">
    <property type="entry name" value="AMINOTRANSFERASE CLASS III"/>
    <property type="match status" value="1"/>
</dbReference>
<keyword evidence="1 5" id="KW-0055">Arginine biosynthesis</keyword>
<dbReference type="InterPro" id="IPR050103">
    <property type="entry name" value="Class-III_PLP-dep_AT"/>
</dbReference>
<dbReference type="GO" id="GO:0005737">
    <property type="term" value="C:cytoplasm"/>
    <property type="evidence" value="ECO:0007669"/>
    <property type="project" value="UniProtKB-SubCell"/>
</dbReference>
<comment type="subcellular location">
    <subcellularLocation>
        <location evidence="5">Cytoplasm</location>
    </subcellularLocation>
</comment>
<keyword evidence="4 5" id="KW-0663">Pyridoxal phosphate</keyword>
<gene>
    <name evidence="5" type="primary">argD</name>
    <name evidence="6" type="ORF">J1C56_09435</name>
</gene>
<keyword evidence="5" id="KW-0963">Cytoplasm</keyword>
<sequence>MSGSALFETFARAPLAFERGEGSWLITEGGERYLDFAGGIAVNSLGHSHPHLVEALTEQAAKLWHVSNLYQIPGQSRLGERLAENSFADRVFFTNSGAEALECAIKTARRYQYVNGHPERYRVVTFEGAFHGRTLATIAAGGQAKYLEGFGPKVEGFDQVAFDDIDAAEKLIGPETAAILLEPVQGEGGIRPFPTQSLKRLRQLCDKHGLLLIFDEVQCGIGRTGKLFAHEWAGVNPDLMAIAKGIGGGFPMGACLATEEAASAMTAGVHGTTFGGNPLAMAVGNAVLDVVLEEGFLDEVSRKALLIKQGLAAIADEFPDVIEDIRGSGLMLGLKCTMPNTKVNMALRDHKLLAVPAGDNVIRLLPPLTTSDADIQEALARIRAGAASLSKAAASGG</sequence>
<comment type="catalytic activity">
    <reaction evidence="5">
        <text>N(2)-acetyl-L-ornithine + 2-oxoglutarate = N-acetyl-L-glutamate 5-semialdehyde + L-glutamate</text>
        <dbReference type="Rhea" id="RHEA:18049"/>
        <dbReference type="ChEBI" id="CHEBI:16810"/>
        <dbReference type="ChEBI" id="CHEBI:29123"/>
        <dbReference type="ChEBI" id="CHEBI:29985"/>
        <dbReference type="ChEBI" id="CHEBI:57805"/>
        <dbReference type="EC" id="2.6.1.11"/>
    </reaction>
</comment>
<dbReference type="HAMAP" id="MF_01107">
    <property type="entry name" value="ArgD_aminotrans_3"/>
    <property type="match status" value="1"/>
</dbReference>
<comment type="cofactor">
    <cofactor evidence="5">
        <name>pyridoxal 5'-phosphate</name>
        <dbReference type="ChEBI" id="CHEBI:597326"/>
    </cofactor>
    <text evidence="5">Binds 1 pyridoxal phosphate per subunit.</text>
</comment>
<keyword evidence="2 5" id="KW-0032">Aminotransferase</keyword>
<dbReference type="EMBL" id="JAFLWW010000002">
    <property type="protein sequence ID" value="MBT1155812.1"/>
    <property type="molecule type" value="Genomic_DNA"/>
</dbReference>
<feature type="modified residue" description="N6-(pyridoxal phosphate)lysine" evidence="5">
    <location>
        <position position="244"/>
    </location>
</feature>
<evidence type="ECO:0000256" key="2">
    <source>
        <dbReference type="ARBA" id="ARBA00022576"/>
    </source>
</evidence>
<feature type="binding site" evidence="5">
    <location>
        <begin position="97"/>
        <end position="98"/>
    </location>
    <ligand>
        <name>pyridoxal 5'-phosphate</name>
        <dbReference type="ChEBI" id="CHEBI:597326"/>
    </ligand>
</feature>
<dbReference type="GO" id="GO:0030170">
    <property type="term" value="F:pyridoxal phosphate binding"/>
    <property type="evidence" value="ECO:0007669"/>
    <property type="project" value="InterPro"/>
</dbReference>
<reference evidence="6" key="1">
    <citation type="journal article" date="2021" name="Microorganisms">
        <title>Phylogenomic Reconstruction and Metabolic Potential of the Genus Aminobacter.</title>
        <authorList>
            <person name="Artuso I."/>
            <person name="Turrini P."/>
            <person name="Pirolo M."/>
            <person name="Lugli G.A."/>
            <person name="Ventura M."/>
            <person name="Visca P."/>
        </authorList>
    </citation>
    <scope>NUCLEOTIDE SEQUENCE</scope>
    <source>
        <strain evidence="6">LMG 26462</strain>
    </source>
</reference>
<feature type="binding site" evidence="5">
    <location>
        <position position="273"/>
    </location>
    <ligand>
        <name>pyridoxal 5'-phosphate</name>
        <dbReference type="ChEBI" id="CHEBI:597326"/>
    </ligand>
</feature>
<protein>
    <recommendedName>
        <fullName evidence="5">Acetylornithine aminotransferase</fullName>
        <shortName evidence="5">ACOAT</shortName>
        <ecNumber evidence="5">2.6.1.11</ecNumber>
    </recommendedName>
</protein>
<dbReference type="AlphaFoldDB" id="A0A9X1AAA3"/>
<dbReference type="Gene3D" id="3.90.1150.10">
    <property type="entry name" value="Aspartate Aminotransferase, domain 1"/>
    <property type="match status" value="1"/>
</dbReference>
<keyword evidence="5" id="KW-0028">Amino-acid biosynthesis</keyword>
<dbReference type="NCBIfam" id="NF002325">
    <property type="entry name" value="PRK01278.1"/>
    <property type="match status" value="1"/>
</dbReference>
<keyword evidence="3 5" id="KW-0808">Transferase</keyword>
<feature type="binding site" evidence="5">
    <location>
        <begin position="215"/>
        <end position="218"/>
    </location>
    <ligand>
        <name>pyridoxal 5'-phosphate</name>
        <dbReference type="ChEBI" id="CHEBI:597326"/>
    </ligand>
</feature>
<accession>A0A9X1AAA3</accession>
<dbReference type="NCBIfam" id="TIGR00707">
    <property type="entry name" value="argD"/>
    <property type="match status" value="1"/>
</dbReference>
<evidence type="ECO:0000313" key="6">
    <source>
        <dbReference type="EMBL" id="MBT1155812.1"/>
    </source>
</evidence>